<keyword evidence="2 3" id="KW-0326">Glycosidase</keyword>
<dbReference type="RefSeq" id="WP_238246125.1">
    <property type="nucleotide sequence ID" value="NZ_BPQP01000075.1"/>
</dbReference>
<evidence type="ECO:0000313" key="7">
    <source>
        <dbReference type="Proteomes" id="UP001055125"/>
    </source>
</evidence>
<dbReference type="Pfam" id="PF00150">
    <property type="entry name" value="Cellulase"/>
    <property type="match status" value="1"/>
</dbReference>
<keyword evidence="1 3" id="KW-0378">Hydrolase</keyword>
<accession>A0ABQ4S5F2</accession>
<evidence type="ECO:0000256" key="1">
    <source>
        <dbReference type="ARBA" id="ARBA00022801"/>
    </source>
</evidence>
<reference evidence="6" key="1">
    <citation type="journal article" date="2021" name="Front. Microbiol.">
        <title>Comprehensive Comparative Genomics and Phenotyping of Methylobacterium Species.</title>
        <authorList>
            <person name="Alessa O."/>
            <person name="Ogura Y."/>
            <person name="Fujitani Y."/>
            <person name="Takami H."/>
            <person name="Hayashi T."/>
            <person name="Sahin N."/>
            <person name="Tani A."/>
        </authorList>
    </citation>
    <scope>NUCLEOTIDE SEQUENCE</scope>
    <source>
        <strain evidence="6">DSM 19015</strain>
    </source>
</reference>
<evidence type="ECO:0000256" key="3">
    <source>
        <dbReference type="RuleBase" id="RU361153"/>
    </source>
</evidence>
<gene>
    <name evidence="6" type="primary">cel-3</name>
    <name evidence="6" type="ORF">OCOJLMKI_4266</name>
</gene>
<dbReference type="SUPFAM" id="SSF51445">
    <property type="entry name" value="(Trans)glycosidases"/>
    <property type="match status" value="1"/>
</dbReference>
<dbReference type="InterPro" id="IPR006311">
    <property type="entry name" value="TAT_signal"/>
</dbReference>
<dbReference type="InterPro" id="IPR017853">
    <property type="entry name" value="GH"/>
</dbReference>
<comment type="caution">
    <text evidence="6">The sequence shown here is derived from an EMBL/GenBank/DDBJ whole genome shotgun (WGS) entry which is preliminary data.</text>
</comment>
<dbReference type="InterPro" id="IPR001547">
    <property type="entry name" value="Glyco_hydro_5"/>
</dbReference>
<evidence type="ECO:0000259" key="5">
    <source>
        <dbReference type="Pfam" id="PF00150"/>
    </source>
</evidence>
<dbReference type="EMBL" id="BPQP01000075">
    <property type="protein sequence ID" value="GJD97038.1"/>
    <property type="molecule type" value="Genomic_DNA"/>
</dbReference>
<keyword evidence="7" id="KW-1185">Reference proteome</keyword>
<evidence type="ECO:0000256" key="2">
    <source>
        <dbReference type="ARBA" id="ARBA00023295"/>
    </source>
</evidence>
<feature type="chain" id="PRO_5045276959" evidence="4">
    <location>
        <begin position="28"/>
        <end position="416"/>
    </location>
</feature>
<dbReference type="Gene3D" id="3.20.20.80">
    <property type="entry name" value="Glycosidases"/>
    <property type="match status" value="1"/>
</dbReference>
<proteinExistence type="inferred from homology"/>
<name>A0ABQ4S5F2_9HYPH</name>
<evidence type="ECO:0000313" key="6">
    <source>
        <dbReference type="EMBL" id="GJD97038.1"/>
    </source>
</evidence>
<comment type="similarity">
    <text evidence="3">Belongs to the glycosyl hydrolase 5 (cellulase A) family.</text>
</comment>
<dbReference type="PROSITE" id="PS51318">
    <property type="entry name" value="TAT"/>
    <property type="match status" value="1"/>
</dbReference>
<feature type="domain" description="Glycoside hydrolase family 5" evidence="5">
    <location>
        <begin position="75"/>
        <end position="388"/>
    </location>
</feature>
<dbReference type="Proteomes" id="UP001055125">
    <property type="component" value="Unassembled WGS sequence"/>
</dbReference>
<protein>
    <submittedName>
        <fullName evidence="6">Endoglucanase 3</fullName>
    </submittedName>
</protein>
<keyword evidence="4" id="KW-0732">Signal</keyword>
<evidence type="ECO:0000256" key="4">
    <source>
        <dbReference type="SAM" id="SignalP"/>
    </source>
</evidence>
<feature type="signal peptide" evidence="4">
    <location>
        <begin position="1"/>
        <end position="27"/>
    </location>
</feature>
<organism evidence="6 7">
    <name type="scientific">Methylobacterium iners</name>
    <dbReference type="NCBI Taxonomy" id="418707"/>
    <lineage>
        <taxon>Bacteria</taxon>
        <taxon>Pseudomonadati</taxon>
        <taxon>Pseudomonadota</taxon>
        <taxon>Alphaproteobacteria</taxon>
        <taxon>Hyphomicrobiales</taxon>
        <taxon>Methylobacteriaceae</taxon>
        <taxon>Methylobacterium</taxon>
    </lineage>
</organism>
<sequence length="416" mass="45046">MRPVPALTRRAALAGAASLALPGGAIAAAAPIRLRRGVNAWPWFSLTKEYPAPRTDYAFPPFQDQRPVPRGEDLRRLRRVGFDFIRLPVDPGPYLAFAGPQRVALLTILFDAVSQALEADLAVVVNLQINEATHYWNSRRMVASTRAPDFPAYRALVADVAAGLGKLGAGRVALEPINEPSQACGSEVWNAVQMELLRAARAAAPALTLVATGSCGSIIAGLEALDPAPVLSLAPVLLTVHYYEPYLFSHQGAPWMSEPVYRALNAVPWPASAGSLEATLAAVRRRMATDTERTAGAKAAAYRETEEVLKVYFDAQPDRPFVDQAFSRVKAYAERHAIAQGQILLGEFGALRSDARYVAAPAPDRARYIRDVRLSAEAHGLPWAFWNLFDGMGLMNDDTRAFDPAILAALGLTPMP</sequence>
<reference evidence="6" key="2">
    <citation type="submission" date="2021-08" db="EMBL/GenBank/DDBJ databases">
        <authorList>
            <person name="Tani A."/>
            <person name="Ola A."/>
            <person name="Ogura Y."/>
            <person name="Katsura K."/>
            <person name="Hayashi T."/>
        </authorList>
    </citation>
    <scope>NUCLEOTIDE SEQUENCE</scope>
    <source>
        <strain evidence="6">DSM 19015</strain>
    </source>
</reference>